<evidence type="ECO:0000256" key="5">
    <source>
        <dbReference type="ARBA" id="ARBA00022755"/>
    </source>
</evidence>
<dbReference type="InterPro" id="IPR002695">
    <property type="entry name" value="PurH-like"/>
</dbReference>
<sequence length="570" mass="59009">MSPETSARTIELDLVPIRRALISVYDKTGLEELARGLSEAGVRIVSTGSTAKRIAAAGVPVQEVEEVTGSPEMLDGRVKTLHPRVHGGILADRRVPAHVQTLKDLQIEPFDLVVVNLYPFVETVRSGAAMDDVVEQIDIGGPAMVRSAAKNHAAVAIVVDPGAYGDVIAAAKSGGFSLTTRQRLAAKAFAHTAAYDTAVATWTASQFLDEDGAGAAGDKVAWPAYAGLALERSEVLRYGENPHQQAALYVDKAAPAGIAQADQLHGKAMSYNNYVDADAALRAAFDFDEPAVAVVKHANPCGIAVATPGAADPIADAHLKAHACDPVSAFGGVIAANRTVTKGMAETVAGIFTEVVIAPDFEPEAVEILSKKKNIRLLALPDGYGRYPTEIKQISGGVLVQVSDTLDAEGDDPANWTLAAGEAADDATLADLVFAWRASRAAKSNAILLAHNGASVGIGMGQVNRVDSCRLAVERANTLGVEVASGVDAAGGAANVGTSDAGAAAPVRTRGAVAASDAFFPFADGLQILIDAGARAVVQPGGSVRDEEVVEAAKAAGITMYFTGARHFFH</sequence>
<comment type="pathway">
    <text evidence="2 8">Purine metabolism; IMP biosynthesis via de novo pathway; 5-formamido-1-(5-phospho-D-ribosyl)imidazole-4-carboxamide from 5-amino-1-(5-phospho-D-ribosyl)imidazole-4-carboxamide (10-formyl THF route): step 1/1.</text>
</comment>
<feature type="domain" description="MGS-like" evidence="9">
    <location>
        <begin position="12"/>
        <end position="159"/>
    </location>
</feature>
<dbReference type="NCBIfam" id="NF002049">
    <property type="entry name" value="PRK00881.1"/>
    <property type="match status" value="1"/>
</dbReference>
<keyword evidence="7 8" id="KW-0511">Multifunctional enzyme</keyword>
<dbReference type="Gene3D" id="3.40.50.1380">
    <property type="entry name" value="Methylglyoxal synthase-like domain"/>
    <property type="match status" value="1"/>
</dbReference>
<dbReference type="GO" id="GO:0003937">
    <property type="term" value="F:IMP cyclohydrolase activity"/>
    <property type="evidence" value="ECO:0007669"/>
    <property type="project" value="UniProtKB-UniRule"/>
</dbReference>
<evidence type="ECO:0000256" key="4">
    <source>
        <dbReference type="ARBA" id="ARBA00022679"/>
    </source>
</evidence>
<evidence type="ECO:0000256" key="6">
    <source>
        <dbReference type="ARBA" id="ARBA00022801"/>
    </source>
</evidence>
<dbReference type="Gene3D" id="3.40.140.20">
    <property type="match status" value="2"/>
</dbReference>
<evidence type="ECO:0000313" key="10">
    <source>
        <dbReference type="EMBL" id="XDP46534.1"/>
    </source>
</evidence>
<organism evidence="10">
    <name type="scientific">Sinomonas puerhi</name>
    <dbReference type="NCBI Taxonomy" id="3238584"/>
    <lineage>
        <taxon>Bacteria</taxon>
        <taxon>Bacillati</taxon>
        <taxon>Actinomycetota</taxon>
        <taxon>Actinomycetes</taxon>
        <taxon>Micrococcales</taxon>
        <taxon>Micrococcaceae</taxon>
        <taxon>Sinomonas</taxon>
    </lineage>
</organism>
<dbReference type="SMART" id="SM00851">
    <property type="entry name" value="MGS"/>
    <property type="match status" value="1"/>
</dbReference>
<protein>
    <recommendedName>
        <fullName evidence="8">Bifunctional purine biosynthesis protein PurH</fullName>
    </recommendedName>
    <domain>
        <recommendedName>
            <fullName evidence="8">Phosphoribosylaminoimidazolecarboxamide formyltransferase</fullName>
            <ecNumber evidence="8">2.1.2.3</ecNumber>
        </recommendedName>
        <alternativeName>
            <fullName evidence="8">AICAR transformylase</fullName>
        </alternativeName>
    </domain>
    <domain>
        <recommendedName>
            <fullName evidence="8">IMP cyclohydrolase</fullName>
            <ecNumber evidence="8">3.5.4.10</ecNumber>
        </recommendedName>
        <alternativeName>
            <fullName evidence="8">ATIC</fullName>
        </alternativeName>
        <alternativeName>
            <fullName evidence="8">IMP synthase</fullName>
        </alternativeName>
        <alternativeName>
            <fullName evidence="8">Inosinicase</fullName>
        </alternativeName>
    </domain>
</protein>
<dbReference type="GO" id="GO:0004643">
    <property type="term" value="F:phosphoribosylaminoimidazolecarboxamide formyltransferase activity"/>
    <property type="evidence" value="ECO:0007669"/>
    <property type="project" value="UniProtKB-UniRule"/>
</dbReference>
<dbReference type="RefSeq" id="WP_369046845.1">
    <property type="nucleotide sequence ID" value="NZ_CP163302.1"/>
</dbReference>
<dbReference type="SMART" id="SM00798">
    <property type="entry name" value="AICARFT_IMPCHas"/>
    <property type="match status" value="1"/>
</dbReference>
<dbReference type="InterPro" id="IPR024051">
    <property type="entry name" value="AICAR_Tfase_dup_dom_sf"/>
</dbReference>
<dbReference type="PROSITE" id="PS51855">
    <property type="entry name" value="MGS"/>
    <property type="match status" value="1"/>
</dbReference>
<dbReference type="InterPro" id="IPR011607">
    <property type="entry name" value="MGS-like_dom"/>
</dbReference>
<reference evidence="10" key="1">
    <citation type="submission" date="2024-07" db="EMBL/GenBank/DDBJ databases">
        <authorList>
            <person name="fu j."/>
        </authorList>
    </citation>
    <scope>NUCLEOTIDE SEQUENCE</scope>
    <source>
        <strain evidence="10">P10A9</strain>
    </source>
</reference>
<dbReference type="EMBL" id="CP163302">
    <property type="protein sequence ID" value="XDP46534.1"/>
    <property type="molecule type" value="Genomic_DNA"/>
</dbReference>
<gene>
    <name evidence="8 10" type="primary">purH</name>
    <name evidence="10" type="ORF">AB5L97_05860</name>
</gene>
<dbReference type="KEGG" id="spue:AB5L97_05860"/>
<dbReference type="AlphaFoldDB" id="A0AB39L6G0"/>
<evidence type="ECO:0000256" key="7">
    <source>
        <dbReference type="ARBA" id="ARBA00023268"/>
    </source>
</evidence>
<dbReference type="HAMAP" id="MF_00139">
    <property type="entry name" value="PurH"/>
    <property type="match status" value="1"/>
</dbReference>
<evidence type="ECO:0000256" key="8">
    <source>
        <dbReference type="HAMAP-Rule" id="MF_00139"/>
    </source>
</evidence>
<dbReference type="GO" id="GO:0005829">
    <property type="term" value="C:cytosol"/>
    <property type="evidence" value="ECO:0007669"/>
    <property type="project" value="TreeGrafter"/>
</dbReference>
<keyword evidence="6 8" id="KW-0378">Hydrolase</keyword>
<dbReference type="Pfam" id="PF02142">
    <property type="entry name" value="MGS"/>
    <property type="match status" value="1"/>
</dbReference>
<dbReference type="CDD" id="cd01421">
    <property type="entry name" value="IMPCH"/>
    <property type="match status" value="1"/>
</dbReference>
<proteinExistence type="inferred from homology"/>
<accession>A0AB39L6G0</accession>
<evidence type="ECO:0000259" key="9">
    <source>
        <dbReference type="PROSITE" id="PS51855"/>
    </source>
</evidence>
<dbReference type="InterPro" id="IPR036914">
    <property type="entry name" value="MGS-like_dom_sf"/>
</dbReference>
<keyword evidence="4 8" id="KW-0808">Transferase</keyword>
<dbReference type="FunFam" id="3.40.50.1380:FF:000001">
    <property type="entry name" value="Bifunctional purine biosynthesis protein PurH"/>
    <property type="match status" value="1"/>
</dbReference>
<keyword evidence="5 8" id="KW-0658">Purine biosynthesis</keyword>
<evidence type="ECO:0000256" key="3">
    <source>
        <dbReference type="ARBA" id="ARBA00007667"/>
    </source>
</evidence>
<dbReference type="SUPFAM" id="SSF53927">
    <property type="entry name" value="Cytidine deaminase-like"/>
    <property type="match status" value="1"/>
</dbReference>
<comment type="domain">
    <text evidence="8">The IMP cyclohydrolase activity resides in the N-terminal region.</text>
</comment>
<evidence type="ECO:0000256" key="2">
    <source>
        <dbReference type="ARBA" id="ARBA00004954"/>
    </source>
</evidence>
<comment type="catalytic activity">
    <reaction evidence="8">
        <text>IMP + H2O = 5-formamido-1-(5-phospho-D-ribosyl)imidazole-4-carboxamide</text>
        <dbReference type="Rhea" id="RHEA:18445"/>
        <dbReference type="ChEBI" id="CHEBI:15377"/>
        <dbReference type="ChEBI" id="CHEBI:58053"/>
        <dbReference type="ChEBI" id="CHEBI:58467"/>
        <dbReference type="EC" id="3.5.4.10"/>
    </reaction>
</comment>
<dbReference type="EC" id="3.5.4.10" evidence="8"/>
<comment type="pathway">
    <text evidence="1 8">Purine metabolism; IMP biosynthesis via de novo pathway; IMP from 5-formamido-1-(5-phospho-D-ribosyl)imidazole-4-carboxamide: step 1/1.</text>
</comment>
<name>A0AB39L6G0_9MICC</name>
<comment type="similarity">
    <text evidence="3 8">Belongs to the PurH family.</text>
</comment>
<dbReference type="Pfam" id="PF01808">
    <property type="entry name" value="AICARFT_IMPCHas"/>
    <property type="match status" value="1"/>
</dbReference>
<dbReference type="NCBIfam" id="TIGR00355">
    <property type="entry name" value="purH"/>
    <property type="match status" value="1"/>
</dbReference>
<dbReference type="EC" id="2.1.2.3" evidence="8"/>
<comment type="catalytic activity">
    <reaction evidence="8">
        <text>(6R)-10-formyltetrahydrofolate + 5-amino-1-(5-phospho-beta-D-ribosyl)imidazole-4-carboxamide = 5-formamido-1-(5-phospho-D-ribosyl)imidazole-4-carboxamide + (6S)-5,6,7,8-tetrahydrofolate</text>
        <dbReference type="Rhea" id="RHEA:22192"/>
        <dbReference type="ChEBI" id="CHEBI:57453"/>
        <dbReference type="ChEBI" id="CHEBI:58467"/>
        <dbReference type="ChEBI" id="CHEBI:58475"/>
        <dbReference type="ChEBI" id="CHEBI:195366"/>
        <dbReference type="EC" id="2.1.2.3"/>
    </reaction>
</comment>
<dbReference type="SUPFAM" id="SSF52335">
    <property type="entry name" value="Methylglyoxal synthase-like"/>
    <property type="match status" value="1"/>
</dbReference>
<dbReference type="PIRSF" id="PIRSF000414">
    <property type="entry name" value="AICARFT_IMPCHas"/>
    <property type="match status" value="1"/>
</dbReference>
<evidence type="ECO:0000256" key="1">
    <source>
        <dbReference type="ARBA" id="ARBA00004844"/>
    </source>
</evidence>
<dbReference type="InterPro" id="IPR016193">
    <property type="entry name" value="Cytidine_deaminase-like"/>
</dbReference>
<dbReference type="PANTHER" id="PTHR11692">
    <property type="entry name" value="BIFUNCTIONAL PURINE BIOSYNTHESIS PROTEIN PURH"/>
    <property type="match status" value="1"/>
</dbReference>
<dbReference type="PANTHER" id="PTHR11692:SF0">
    <property type="entry name" value="BIFUNCTIONAL PURINE BIOSYNTHESIS PROTEIN ATIC"/>
    <property type="match status" value="1"/>
</dbReference>
<dbReference type="GO" id="GO:0006189">
    <property type="term" value="P:'de novo' IMP biosynthetic process"/>
    <property type="evidence" value="ECO:0007669"/>
    <property type="project" value="UniProtKB-UniRule"/>
</dbReference>